<proteinExistence type="predicted"/>
<feature type="region of interest" description="Disordered" evidence="1">
    <location>
        <begin position="3034"/>
        <end position="3053"/>
    </location>
</feature>
<feature type="transmembrane region" description="Helical" evidence="2">
    <location>
        <begin position="2445"/>
        <end position="2463"/>
    </location>
</feature>
<feature type="transmembrane region" description="Helical" evidence="2">
    <location>
        <begin position="2815"/>
        <end position="2836"/>
    </location>
</feature>
<name>A0A5N6NML4_9ASTR</name>
<feature type="compositionally biased region" description="Polar residues" evidence="1">
    <location>
        <begin position="3081"/>
        <end position="3091"/>
    </location>
</feature>
<feature type="compositionally biased region" description="Polar residues" evidence="1">
    <location>
        <begin position="2314"/>
        <end position="2328"/>
    </location>
</feature>
<feature type="transmembrane region" description="Helical" evidence="2">
    <location>
        <begin position="1830"/>
        <end position="1852"/>
    </location>
</feature>
<feature type="region of interest" description="Disordered" evidence="1">
    <location>
        <begin position="2192"/>
        <end position="2233"/>
    </location>
</feature>
<feature type="region of interest" description="Disordered" evidence="1">
    <location>
        <begin position="42"/>
        <end position="102"/>
    </location>
</feature>
<keyword evidence="4" id="KW-1185">Reference proteome</keyword>
<reference evidence="3 4" key="1">
    <citation type="submission" date="2019-05" db="EMBL/GenBank/DDBJ databases">
        <title>Mikania micrantha, genome provides insights into the molecular mechanism of rapid growth.</title>
        <authorList>
            <person name="Liu B."/>
        </authorList>
    </citation>
    <scope>NUCLEOTIDE SEQUENCE [LARGE SCALE GENOMIC DNA]</scope>
    <source>
        <strain evidence="3">NLD-2019</strain>
        <tissue evidence="3">Leaf</tissue>
    </source>
</reference>
<feature type="region of interest" description="Disordered" evidence="1">
    <location>
        <begin position="2269"/>
        <end position="2294"/>
    </location>
</feature>
<dbReference type="Proteomes" id="UP000326396">
    <property type="component" value="Linkage Group LG19"/>
</dbReference>
<organism evidence="3 4">
    <name type="scientific">Mikania micrantha</name>
    <name type="common">bitter vine</name>
    <dbReference type="NCBI Taxonomy" id="192012"/>
    <lineage>
        <taxon>Eukaryota</taxon>
        <taxon>Viridiplantae</taxon>
        <taxon>Streptophyta</taxon>
        <taxon>Embryophyta</taxon>
        <taxon>Tracheophyta</taxon>
        <taxon>Spermatophyta</taxon>
        <taxon>Magnoliopsida</taxon>
        <taxon>eudicotyledons</taxon>
        <taxon>Gunneridae</taxon>
        <taxon>Pentapetalae</taxon>
        <taxon>asterids</taxon>
        <taxon>campanulids</taxon>
        <taxon>Asterales</taxon>
        <taxon>Asteraceae</taxon>
        <taxon>Asteroideae</taxon>
        <taxon>Heliantheae alliance</taxon>
        <taxon>Eupatorieae</taxon>
        <taxon>Mikania</taxon>
    </lineage>
</organism>
<evidence type="ECO:0000313" key="3">
    <source>
        <dbReference type="EMBL" id="KAD4889475.1"/>
    </source>
</evidence>
<keyword evidence="2" id="KW-0472">Membrane</keyword>
<feature type="compositionally biased region" description="Basic and acidic residues" evidence="1">
    <location>
        <begin position="1347"/>
        <end position="1363"/>
    </location>
</feature>
<feature type="region of interest" description="Disordered" evidence="1">
    <location>
        <begin position="1945"/>
        <end position="1969"/>
    </location>
</feature>
<feature type="transmembrane region" description="Helical" evidence="2">
    <location>
        <begin position="1896"/>
        <end position="1915"/>
    </location>
</feature>
<gene>
    <name evidence="3" type="ORF">E3N88_21548</name>
</gene>
<evidence type="ECO:0000256" key="1">
    <source>
        <dbReference type="SAM" id="MobiDB-lite"/>
    </source>
</evidence>
<feature type="transmembrane region" description="Helical" evidence="2">
    <location>
        <begin position="1864"/>
        <end position="1884"/>
    </location>
</feature>
<evidence type="ECO:0000313" key="4">
    <source>
        <dbReference type="Proteomes" id="UP000326396"/>
    </source>
</evidence>
<feature type="region of interest" description="Disordered" evidence="1">
    <location>
        <begin position="1"/>
        <end position="26"/>
    </location>
</feature>
<keyword evidence="2" id="KW-0812">Transmembrane</keyword>
<feature type="compositionally biased region" description="Basic and acidic residues" evidence="1">
    <location>
        <begin position="2162"/>
        <end position="2178"/>
    </location>
</feature>
<dbReference type="EMBL" id="SZYD01000011">
    <property type="protein sequence ID" value="KAD4889475.1"/>
    <property type="molecule type" value="Genomic_DNA"/>
</dbReference>
<feature type="compositionally biased region" description="Polar residues" evidence="1">
    <location>
        <begin position="2202"/>
        <end position="2232"/>
    </location>
</feature>
<feature type="region of interest" description="Disordered" evidence="1">
    <location>
        <begin position="2930"/>
        <end position="2995"/>
    </location>
</feature>
<evidence type="ECO:0000256" key="2">
    <source>
        <dbReference type="SAM" id="Phobius"/>
    </source>
</evidence>
<feature type="transmembrane region" description="Helical" evidence="2">
    <location>
        <begin position="2522"/>
        <end position="2540"/>
    </location>
</feature>
<sequence length="3124" mass="347486">MKPSIGGDNPPISHQIRPPDKPPDAQNVELNQIFSLGVPVAPISHLLPDGGTGSESAEINNVGESPHEAQQKEVSTPDSPPKSRKLGNNRKANGYGNHKGNSGVQVVGFRGIRRGKRTWRHSPMLSDLRVREFFRETQQMADAQPVSTLAAQGTVPTTSISAPIGTLPADGHCTAGGQTQVSVNLASKPVDTPLNPDVHDIPSEVSMGEAENSSPPVEEKDGNPVLPNQGGSPLGGQEGVKDMAGEKHLDKPVPRGGNSSAGKDWDHQDGFVQVNRGKKGKAGATNSTQGVAANGNGGGMTHKPKQGGIEVGNGKGGTNMSKEEPIKQSKGMGFNFQRAVNGDKGKAKVIASQVTTRSGTKKAQAANRFVVLEEVMDVDQGLVRDGSEEGYTINKEQDILLNKEVDLGCGLPNVGSGVPSPSNENLGSLTAKQRAAILGFIKVTHAVPKSVANAWDMAELEFFAVQCEILDLDPEMLVVDDEAFLEDYLMGDTMLDLTDKAVSASHKVPESKKQAILNALKSPARAVKATDMQKWTVGEWVFFVEQIRGLNIDLTYAIEDVEEEENCMASLMAGHHCDWGAKACIGSRVFFCWLMFGLYGSSPTVFFDMLGAGVHVACPQTYVYQSCLGVVELLLSRVVALWEDWMFFRLYRGWTYLGWIGNPFGKLRVFFCFSFWAWFFAGFCDLHVNCGMACSSLTRGVVGWAYGLCKGTNPDHNGAGFQEVPLHAWWVLGTWVMMVWGCCKGVMKGCWMGLDGNNKGWWQFLGSSWWPIRSMVGGDRWGNGLLKSQRRFQGLSDWVKGVAVGWLAQLTLGSPCYGPVVMQEGAGPWPGVAPAPSAVGLWSGPCSLGCLMVLVGPWIGFRSAGIGCWDNLWGGGGGERKDKDGAFGLLGWVYWYYNYWFWFRWCFRKSAAGYIHLGWAVGAIFHVRQLFRVSIYTVVKWTRATVYGLGWTNAPTIRRKGAGIAIWVGPGLGGLLLSTGKHHYEAARGWDLGYMEWLHHCFTLVKIRIHNHSLDSQLMSCICYLCSYGSIHFWCWAGLKHWVGHEVRVFLVCYCLYTAGPTLLRLNCLGFSRCLTRGLNRAGWGSGISSDWLLFWESLGATRKIHRGEFSGAGTWQGLIHWVGSGIDYFQDSITYWWSSRFATGYVLLGLGWVLGPISYGRPLLSWFIFLMAVWIKTTDLGLGWINSLQFGRQSVGFVSMLGFGLGSFLQSAKQLACEAAKGWGDWIMVWLYRTWWPSFVYTTKSLLHGGSLGSHLKFYIVSGYIEAYLVTSMGSYRCAEFSLTGDYWLGWIGSSNRGLGYCNAFSWWKASSWDNFWHRKKIKKGEGKQPNGNQKKQGFDFSRAVNGDKRNPKVTARKDGEPAKQVIQVNKPLVATNRGKEKSRSSVEVGNRFSVLGESEEGAGNGGGNEHGRCTVNRRIEELGACSINKVVEMEEGRVLPSPNNSPNGSCPPDGVVSDQQKNRILEYINITRSVPDLVASSWNSSEWEFFANHCLLLGLDTDYMVRDDEEFYEDNPMEAQDCSSSVPKEDITEAAKASITKALKSHAKAVKATDTINWSPAEWDYFEDQVVQLGLDRIYAIEDVEEEANGMANLMAAHFKAKRGDKHHSGVHSLCPQVYVFQLLFSVFGSSLILGFSLRERWLFVRLYRGWSYLSWIGENVGSCWNAFSSSFWVTLTDFGTAVRVLHSHLDCLFAVGLAGQQVDRAGVGCSGVHWLVWVLLTVMRGFCGSAGDAYGSWAVLVTPKTQKHHVISVIGLDWSAPWYGPLLFGLLSGCYSDWVPLRWIGIYLDYWAWKMGHHGLYMGKRWWNRKWFHSCVGGCLMGPGRSFSFLCCFHQAALATWLAVAYWLSHCLLWAWKLGRLSYFGQFLGLMGCLWPVGPWLNKKVLVGGPCGCMYLYGSILMLGVLAVSVAISGLSNLSYTGGLLPVIYLGFQRVMDSSTFNPVLEQPPDPSRTRKPGKNQTKKVENKLAINLKSKKAKENSSNYIGGKGSSSFVELDVAEFQTEVSKLRPTNIDEHHSTNQFEEMGTTVRGQVEDGGQIGSNCVGFLNVTHSNTGNSHSNQVIQQICNTNLEGSVPATPEWNPDDDQNMEIEGEPYTEDSQSEEGSQEEEFHDYRGEIPNLAMTDSVPASGLGKTLHAEELLSQNELTRNAATHKSGKQTEREAVKEKDKDARDADGFTTVRARKNNNMGSTKRKKQWNSTTITGGQRNDSKGMNSNGPQMPNTSSEPRIQRKMGELHSRFVSKPNIPAPVPQKNQSTNCPIVNPSQHNNITQPHTKGKEKVTSVDDLQIPTSNMFELLDEEGRELGGSDVNTSSKSGSESRPNYGSREGRQGKDRNRRAQESLPRRRSMRNRDRKDDELMPVVRLRLLGLTIRKSRAAIQVAQIWNLQGMQWKQDGNALDHSVGELKIQMGSMHPLMTNEPVMLWDGWGYGRRRNRDNQMAMKILVIKYLIFIVKSYIELMYLLRGGMQGGSWLGCVVIHNQFWGMGGVGWHTNHNTYNTISLMSAESRCGEVGANYIIWGISWMGWVALLYRWWMGVMVDRPKDDLQEIGAHSDWKGQFTRWPSCCNYGRDMRWAKLIGGVGLNWMVPVNFPKFVRKGAGFATWIGLELRGLHLSTDMHYFGAAKGWAFGHMVWLPYCSILAEYWMHNISLDQRLNRSRCCLCASGSTHLRVWDGLKHWVGHDMDLILDAIACCCGPNFATGCYLNAIGFIQFLHWNGSGPTRRNHSVDFLGFGPMYRILYCVGSGFEYYLDTITCCCSKTFATGCIYLGWVVGVNFYGRALFYWIKFTLAAWTKDVDHGLVSPDSFKIWRIGVGYSTLIGVGLGGLLLSSKHLHRVVAKGWEVWNRMWLSRVWLHYFLYSIKTHMLVVPWGHYLKNCVVAGFYICRFPCLLMKPSVEGVLPHPTPPDKPLWSDLEGPIPASESWERENCPLEPQKEKATLPNGEPDNEIEAEIGGCDPKIDRNSKEGYSFGGRKRLRSSTRKGNQNRPPVVRRIHREQMKVRFSPLLSDLRVRNFIKETAAMKKAKPLSMQGISGSTANPTGSAKSVQTGDMEVDFVPLETLAKPDSDTMKNDGGSNTSPNLHNDHQQVSVTFADHLRMNLDDMDMALQYIPPHYLS</sequence>
<feature type="compositionally biased region" description="Basic and acidic residues" evidence="1">
    <location>
        <begin position="2930"/>
        <end position="2945"/>
    </location>
</feature>
<comment type="caution">
    <text evidence="3">The sequence shown here is derived from an EMBL/GenBank/DDBJ whole genome shotgun (WGS) entry which is preliminary data.</text>
</comment>
<feature type="compositionally biased region" description="Polar residues" evidence="1">
    <location>
        <begin position="2269"/>
        <end position="2279"/>
    </location>
</feature>
<feature type="region of interest" description="Disordered" evidence="1">
    <location>
        <begin position="1324"/>
        <end position="1392"/>
    </location>
</feature>
<feature type="compositionally biased region" description="Polar residues" evidence="1">
    <location>
        <begin position="3038"/>
        <end position="3053"/>
    </location>
</feature>
<feature type="compositionally biased region" description="Polar residues" evidence="1">
    <location>
        <begin position="54"/>
        <end position="63"/>
    </location>
</feature>
<feature type="region of interest" description="Disordered" evidence="1">
    <location>
        <begin position="189"/>
        <end position="306"/>
    </location>
</feature>
<accession>A0A5N6NML4</accession>
<feature type="compositionally biased region" description="Acidic residues" evidence="1">
    <location>
        <begin position="2086"/>
        <end position="2115"/>
    </location>
</feature>
<protein>
    <submittedName>
        <fullName evidence="3">Uncharacterized protein</fullName>
    </submittedName>
</protein>
<feature type="compositionally biased region" description="Basic and acidic residues" evidence="1">
    <location>
        <begin position="2332"/>
        <end position="2360"/>
    </location>
</feature>
<keyword evidence="2" id="KW-1133">Transmembrane helix</keyword>
<feature type="region of interest" description="Disordered" evidence="1">
    <location>
        <begin position="2078"/>
        <end position="2115"/>
    </location>
</feature>
<feature type="region of interest" description="Disordered" evidence="1">
    <location>
        <begin position="2309"/>
        <end position="2360"/>
    </location>
</feature>
<feature type="compositionally biased region" description="Basic and acidic residues" evidence="1">
    <location>
        <begin position="239"/>
        <end position="253"/>
    </location>
</feature>
<feature type="region of interest" description="Disordered" evidence="1">
    <location>
        <begin position="2149"/>
        <end position="2178"/>
    </location>
</feature>
<feature type="region of interest" description="Disordered" evidence="1">
    <location>
        <begin position="3069"/>
        <end position="3091"/>
    </location>
</feature>
<feature type="transmembrane region" description="Helical" evidence="2">
    <location>
        <begin position="2774"/>
        <end position="2792"/>
    </location>
</feature>